<dbReference type="EMBL" id="BSUM01000001">
    <property type="protein sequence ID" value="GMA30596.1"/>
    <property type="molecule type" value="Genomic_DNA"/>
</dbReference>
<dbReference type="SUPFAM" id="SSF52096">
    <property type="entry name" value="ClpP/crotonase"/>
    <property type="match status" value="1"/>
</dbReference>
<dbReference type="GO" id="GO:0009317">
    <property type="term" value="C:acetyl-CoA carboxylase complex"/>
    <property type="evidence" value="ECO:0007669"/>
    <property type="project" value="InterPro"/>
</dbReference>
<dbReference type="Proteomes" id="UP001157161">
    <property type="component" value="Unassembled WGS sequence"/>
</dbReference>
<proteinExistence type="predicted"/>
<organism evidence="2 3">
    <name type="scientific">Litorihabitans aurantiacus</name>
    <dbReference type="NCBI Taxonomy" id="1930061"/>
    <lineage>
        <taxon>Bacteria</taxon>
        <taxon>Bacillati</taxon>
        <taxon>Actinomycetota</taxon>
        <taxon>Actinomycetes</taxon>
        <taxon>Micrococcales</taxon>
        <taxon>Beutenbergiaceae</taxon>
        <taxon>Litorihabitans</taxon>
    </lineage>
</organism>
<sequence length="196" mass="20195">MSDTSVGAGEPPVDPIDLTTTAGKLADLHARVAAGIDGPAEVAATKQGARGKGSARSRIDALLDEGSFTEIDAFARHRATAFGLAARRPYGDGVVIGHGSIDGRRVCVYSQDFSVFGGSLGEVHGEKIAKIQDFALRTGVPLVGISDGGGARIQEGVAALTQFAEIFRRNVAASGVIPQISSSSARPRAARCTPPR</sequence>
<gene>
    <name evidence="2" type="ORF">GCM10025875_05880</name>
</gene>
<dbReference type="InterPro" id="IPR011762">
    <property type="entry name" value="COA_CT_N"/>
</dbReference>
<dbReference type="AlphaFoldDB" id="A0AA37UPC2"/>
<name>A0AA37UPC2_9MICO</name>
<comment type="caution">
    <text evidence="2">The sequence shown here is derived from an EMBL/GenBank/DDBJ whole genome shotgun (WGS) entry which is preliminary data.</text>
</comment>
<reference evidence="2" key="2">
    <citation type="submission" date="2023-02" db="EMBL/GenBank/DDBJ databases">
        <authorList>
            <person name="Sun Q."/>
            <person name="Mori K."/>
        </authorList>
    </citation>
    <scope>NUCLEOTIDE SEQUENCE</scope>
    <source>
        <strain evidence="2">NBRC 112290</strain>
    </source>
</reference>
<dbReference type="Pfam" id="PF01039">
    <property type="entry name" value="Carboxyl_trans"/>
    <property type="match status" value="1"/>
</dbReference>
<dbReference type="InterPro" id="IPR051047">
    <property type="entry name" value="AccD/PCCB"/>
</dbReference>
<accession>A0AA37UPC2</accession>
<reference evidence="2" key="1">
    <citation type="journal article" date="2014" name="Int. J. Syst. Evol. Microbiol.">
        <title>Complete genome sequence of Corynebacterium casei LMG S-19264T (=DSM 44701T), isolated from a smear-ripened cheese.</title>
        <authorList>
            <consortium name="US DOE Joint Genome Institute (JGI-PGF)"/>
            <person name="Walter F."/>
            <person name="Albersmeier A."/>
            <person name="Kalinowski J."/>
            <person name="Ruckert C."/>
        </authorList>
    </citation>
    <scope>NUCLEOTIDE SEQUENCE</scope>
    <source>
        <strain evidence="2">NBRC 112290</strain>
    </source>
</reference>
<dbReference type="InterPro" id="IPR029045">
    <property type="entry name" value="ClpP/crotonase-like_dom_sf"/>
</dbReference>
<dbReference type="PANTHER" id="PTHR43842">
    <property type="entry name" value="PROPIONYL-COA CARBOXYLASE BETA CHAIN"/>
    <property type="match status" value="1"/>
</dbReference>
<dbReference type="GO" id="GO:0004658">
    <property type="term" value="F:propionyl-CoA carboxylase activity"/>
    <property type="evidence" value="ECO:0007669"/>
    <property type="project" value="TreeGrafter"/>
</dbReference>
<keyword evidence="3" id="KW-1185">Reference proteome</keyword>
<dbReference type="Gene3D" id="3.90.226.10">
    <property type="entry name" value="2-enoyl-CoA Hydratase, Chain A, domain 1"/>
    <property type="match status" value="1"/>
</dbReference>
<dbReference type="PROSITE" id="PS50980">
    <property type="entry name" value="COA_CT_NTER"/>
    <property type="match status" value="1"/>
</dbReference>
<protein>
    <recommendedName>
        <fullName evidence="1">CoA carboxyltransferase N-terminal domain-containing protein</fullName>
    </recommendedName>
</protein>
<feature type="domain" description="CoA carboxyltransferase N-terminal" evidence="1">
    <location>
        <begin position="21"/>
        <end position="196"/>
    </location>
</feature>
<dbReference type="InterPro" id="IPR034733">
    <property type="entry name" value="AcCoA_carboxyl_beta"/>
</dbReference>
<dbReference type="GO" id="GO:0003989">
    <property type="term" value="F:acetyl-CoA carboxylase activity"/>
    <property type="evidence" value="ECO:0007669"/>
    <property type="project" value="InterPro"/>
</dbReference>
<evidence type="ECO:0000313" key="2">
    <source>
        <dbReference type="EMBL" id="GMA30596.1"/>
    </source>
</evidence>
<dbReference type="PRINTS" id="PR01070">
    <property type="entry name" value="ACCCTRFRASEB"/>
</dbReference>
<dbReference type="GO" id="GO:0006633">
    <property type="term" value="P:fatty acid biosynthetic process"/>
    <property type="evidence" value="ECO:0007669"/>
    <property type="project" value="InterPro"/>
</dbReference>
<evidence type="ECO:0000259" key="1">
    <source>
        <dbReference type="PROSITE" id="PS50980"/>
    </source>
</evidence>
<dbReference type="PANTHER" id="PTHR43842:SF2">
    <property type="entry name" value="PROPIONYL-COA CARBOXYLASE BETA CHAIN, MITOCHONDRIAL"/>
    <property type="match status" value="1"/>
</dbReference>
<dbReference type="InterPro" id="IPR000438">
    <property type="entry name" value="Acetyl_CoA_COase_Trfase_b_su"/>
</dbReference>
<evidence type="ECO:0000313" key="3">
    <source>
        <dbReference type="Proteomes" id="UP001157161"/>
    </source>
</evidence>